<feature type="domain" description="Subtilisin inhibitor" evidence="10">
    <location>
        <begin position="41"/>
        <end position="123"/>
    </location>
</feature>
<comment type="caution">
    <text evidence="11">The sequence shown here is derived from an EMBL/GenBank/DDBJ whole genome shotgun (WGS) entry which is preliminary data.</text>
</comment>
<dbReference type="RefSeq" id="WP_311612386.1">
    <property type="nucleotide sequence ID" value="NZ_JAVRFI010000011.1"/>
</dbReference>
<keyword evidence="7" id="KW-1015">Disulfide bond</keyword>
<keyword evidence="9" id="KW-0732">Signal</keyword>
<comment type="similarity">
    <text evidence="2 8">Belongs to the protease inhibitor I16 (SSI) family.</text>
</comment>
<evidence type="ECO:0000313" key="11">
    <source>
        <dbReference type="EMBL" id="MDT0451141.1"/>
    </source>
</evidence>
<dbReference type="Gene3D" id="3.30.350.10">
    <property type="entry name" value="Subtilisin inhibitor-like"/>
    <property type="match status" value="1"/>
</dbReference>
<gene>
    <name evidence="11" type="ORF">RM609_18930</name>
</gene>
<evidence type="ECO:0000256" key="4">
    <source>
        <dbReference type="ARBA" id="ARBA00022525"/>
    </source>
</evidence>
<dbReference type="InterPro" id="IPR000691">
    <property type="entry name" value="Prot_inh_I16_SSI"/>
</dbReference>
<protein>
    <submittedName>
        <fullName evidence="11">SSI family serine proteinase inhibitor</fullName>
    </submittedName>
</protein>
<dbReference type="InterPro" id="IPR023549">
    <property type="entry name" value="Subtilisin_inhibitor"/>
</dbReference>
<evidence type="ECO:0000259" key="10">
    <source>
        <dbReference type="Pfam" id="PF00720"/>
    </source>
</evidence>
<accession>A0ABU2SR67</accession>
<sequence length="137" mass="14117">MSVRTIAAAAATITATATALFALPPDPASADTPGTKETGQLLLTISGARNTWIRGLRLVCPGAGGHHPHAAEACADLERAGGRPDALPGDTGRVCTREDDPVVATADGAWHGTTVAWRRTYPNLCLLEAATGAVFQF</sequence>
<comment type="subcellular location">
    <subcellularLocation>
        <location evidence="1">Secreted</location>
    </subcellularLocation>
</comment>
<dbReference type="PRINTS" id="PR00294">
    <property type="entry name" value="SSBTLNINHBTR"/>
</dbReference>
<evidence type="ECO:0000256" key="8">
    <source>
        <dbReference type="RuleBase" id="RU003471"/>
    </source>
</evidence>
<name>A0ABU2SR67_9ACTN</name>
<proteinExistence type="inferred from homology"/>
<evidence type="ECO:0000256" key="3">
    <source>
        <dbReference type="ARBA" id="ARBA00011738"/>
    </source>
</evidence>
<evidence type="ECO:0000256" key="5">
    <source>
        <dbReference type="ARBA" id="ARBA00022690"/>
    </source>
</evidence>
<dbReference type="Pfam" id="PF00720">
    <property type="entry name" value="SSI"/>
    <property type="match status" value="1"/>
</dbReference>
<dbReference type="Proteomes" id="UP001180531">
    <property type="component" value="Unassembled WGS sequence"/>
</dbReference>
<dbReference type="InterPro" id="IPR036819">
    <property type="entry name" value="Subtilisin_inhibitor-like_sf"/>
</dbReference>
<keyword evidence="12" id="KW-1185">Reference proteome</keyword>
<evidence type="ECO:0000313" key="12">
    <source>
        <dbReference type="Proteomes" id="UP001180531"/>
    </source>
</evidence>
<feature type="signal peptide" evidence="9">
    <location>
        <begin position="1"/>
        <end position="30"/>
    </location>
</feature>
<keyword evidence="6 8" id="KW-0722">Serine protease inhibitor</keyword>
<evidence type="ECO:0000256" key="2">
    <source>
        <dbReference type="ARBA" id="ARBA00010472"/>
    </source>
</evidence>
<organism evidence="11 12">
    <name type="scientific">Streptomyces hesseae</name>
    <dbReference type="NCBI Taxonomy" id="3075519"/>
    <lineage>
        <taxon>Bacteria</taxon>
        <taxon>Bacillati</taxon>
        <taxon>Actinomycetota</taxon>
        <taxon>Actinomycetes</taxon>
        <taxon>Kitasatosporales</taxon>
        <taxon>Streptomycetaceae</taxon>
        <taxon>Streptomyces</taxon>
    </lineage>
</organism>
<keyword evidence="4" id="KW-0964">Secreted</keyword>
<evidence type="ECO:0000256" key="7">
    <source>
        <dbReference type="ARBA" id="ARBA00023157"/>
    </source>
</evidence>
<feature type="chain" id="PRO_5046196088" evidence="9">
    <location>
        <begin position="31"/>
        <end position="137"/>
    </location>
</feature>
<keyword evidence="5 8" id="KW-0646">Protease inhibitor</keyword>
<reference evidence="11" key="1">
    <citation type="submission" date="2024-05" db="EMBL/GenBank/DDBJ databases">
        <title>30 novel species of actinomycetes from the DSMZ collection.</title>
        <authorList>
            <person name="Nouioui I."/>
        </authorList>
    </citation>
    <scope>NUCLEOTIDE SEQUENCE</scope>
    <source>
        <strain evidence="11">DSM 40473</strain>
    </source>
</reference>
<dbReference type="EMBL" id="JAVRFI010000011">
    <property type="protein sequence ID" value="MDT0451141.1"/>
    <property type="molecule type" value="Genomic_DNA"/>
</dbReference>
<evidence type="ECO:0000256" key="1">
    <source>
        <dbReference type="ARBA" id="ARBA00004613"/>
    </source>
</evidence>
<evidence type="ECO:0000256" key="9">
    <source>
        <dbReference type="SAM" id="SignalP"/>
    </source>
</evidence>
<evidence type="ECO:0000256" key="6">
    <source>
        <dbReference type="ARBA" id="ARBA00022900"/>
    </source>
</evidence>
<comment type="subunit">
    <text evidence="3">Homodimer.</text>
</comment>
<dbReference type="SUPFAM" id="SSF55399">
    <property type="entry name" value="Subtilisin inhibitor"/>
    <property type="match status" value="1"/>
</dbReference>